<reference evidence="3 4" key="1">
    <citation type="submission" date="2024-06" db="EMBL/GenBank/DDBJ databases">
        <authorList>
            <person name="Steensen K."/>
            <person name="Seneca J."/>
            <person name="Bartlau N."/>
            <person name="Yu A.X."/>
            <person name="Polz M.F."/>
        </authorList>
    </citation>
    <scope>NUCLEOTIDE SEQUENCE [LARGE SCALE GENOMIC DNA]</scope>
    <source>
        <strain evidence="3 4">FF146</strain>
    </source>
</reference>
<evidence type="ECO:0008006" key="5">
    <source>
        <dbReference type="Google" id="ProtNLM"/>
    </source>
</evidence>
<comment type="caution">
    <text evidence="3">The sequence shown here is derived from an EMBL/GenBank/DDBJ whole genome shotgun (WGS) entry which is preliminary data.</text>
</comment>
<evidence type="ECO:0000313" key="4">
    <source>
        <dbReference type="Proteomes" id="UP001569153"/>
    </source>
</evidence>
<proteinExistence type="predicted"/>
<sequence>MNKRREAMLAKKKKEQLTKETPTVESKPSAPTMPFGAVSEEESKVMDAKVSLSRFSKEVDALGMSLPEFLREHSDVAVVKSQHEVKTPDGEVYTAVVVHYTYEQLVSMCVIDPDNVRGDEDRTEAALDDLLDEIGNGFQIISLIAYRDENGKISIVDGSRRYSAALLKKVGLNIQVFDRKPTASAIVWIVAATDRKKTFGYFDTGKLMQKLMVQYKCEAKDLPKISKYSRQQVSRCLSFVESEPRLLNRLPTTDIAQADVDKFNALHTILVERDAIDSPLLDVGAEISSLDKANPKAHAKKLIGLWKRVADKLAKKPKVAAPLEAIPTLFESGQMKINAERKSTRRFDVSFQRVPKEAEDELFEAIKSVMEKYQ</sequence>
<dbReference type="PANTHER" id="PTHR38973:SF1">
    <property type="entry name" value="PLASMID PARTITION PROTEIN B"/>
    <property type="match status" value="1"/>
</dbReference>
<evidence type="ECO:0000313" key="3">
    <source>
        <dbReference type="EMBL" id="MEZ8197036.1"/>
    </source>
</evidence>
<protein>
    <recommendedName>
        <fullName evidence="5">ParB/Sulfiredoxin domain-containing protein</fullName>
    </recommendedName>
</protein>
<dbReference type="Proteomes" id="UP001569153">
    <property type="component" value="Unassembled WGS sequence"/>
</dbReference>
<dbReference type="PANTHER" id="PTHR38973">
    <property type="entry name" value="PLASMID PARTITIONING CONTROL PROTEIN-RELATED"/>
    <property type="match status" value="1"/>
</dbReference>
<keyword evidence="4" id="KW-1185">Reference proteome</keyword>
<evidence type="ECO:0000256" key="2">
    <source>
        <dbReference type="SAM" id="MobiDB-lite"/>
    </source>
</evidence>
<organism evidence="3 4">
    <name type="scientific">Vibrio cortegadensis</name>
    <dbReference type="NCBI Taxonomy" id="1328770"/>
    <lineage>
        <taxon>Bacteria</taxon>
        <taxon>Pseudomonadati</taxon>
        <taxon>Pseudomonadota</taxon>
        <taxon>Gammaproteobacteria</taxon>
        <taxon>Vibrionales</taxon>
        <taxon>Vibrionaceae</taxon>
        <taxon>Vibrio</taxon>
    </lineage>
</organism>
<gene>
    <name evidence="3" type="ORF">ACED38_19470</name>
</gene>
<dbReference type="RefSeq" id="WP_371731231.1">
    <property type="nucleotide sequence ID" value="NZ_JBGOOT010000062.1"/>
</dbReference>
<evidence type="ECO:0000256" key="1">
    <source>
        <dbReference type="ARBA" id="ARBA00023125"/>
    </source>
</evidence>
<name>A0ABV4MBZ5_9VIBR</name>
<keyword evidence="1" id="KW-0238">DNA-binding</keyword>
<dbReference type="CDD" id="cd16394">
    <property type="entry name" value="sopB_N"/>
    <property type="match status" value="1"/>
</dbReference>
<dbReference type="EMBL" id="JBGOOT010000062">
    <property type="protein sequence ID" value="MEZ8197036.1"/>
    <property type="molecule type" value="Genomic_DNA"/>
</dbReference>
<feature type="region of interest" description="Disordered" evidence="2">
    <location>
        <begin position="1"/>
        <end position="38"/>
    </location>
</feature>
<accession>A0ABV4MBZ5</accession>